<dbReference type="InterPro" id="IPR025711">
    <property type="entry name" value="PepSY"/>
</dbReference>
<comment type="caution">
    <text evidence="3">The sequence shown here is derived from an EMBL/GenBank/DDBJ whole genome shotgun (WGS) entry which is preliminary data.</text>
</comment>
<dbReference type="Gene3D" id="3.10.450.40">
    <property type="match status" value="1"/>
</dbReference>
<feature type="chain" id="PRO_5039106294" description="PepSY domain-containing protein" evidence="1">
    <location>
        <begin position="31"/>
        <end position="94"/>
    </location>
</feature>
<proteinExistence type="predicted"/>
<evidence type="ECO:0000313" key="3">
    <source>
        <dbReference type="EMBL" id="GES16977.1"/>
    </source>
</evidence>
<dbReference type="Pfam" id="PF03413">
    <property type="entry name" value="PepSY"/>
    <property type="match status" value="1"/>
</dbReference>
<evidence type="ECO:0000259" key="2">
    <source>
        <dbReference type="Pfam" id="PF03413"/>
    </source>
</evidence>
<dbReference type="AlphaFoldDB" id="A0A5M3X5I8"/>
<accession>A0A5M3X5I8</accession>
<sequence>MRIRPALVGALTASALLLTGATAASATAQADITRAKAIKIAKKAVPGGRVTDVEREYEHGYRTWKVELQKGRWEYDLYIAIKTGKIIKTKIDRD</sequence>
<keyword evidence="4" id="KW-1185">Reference proteome</keyword>
<evidence type="ECO:0000256" key="1">
    <source>
        <dbReference type="SAM" id="SignalP"/>
    </source>
</evidence>
<name>A0A5M3X5I8_9ACTN</name>
<protein>
    <recommendedName>
        <fullName evidence="2">PepSY domain-containing protein</fullName>
    </recommendedName>
</protein>
<reference evidence="3 4" key="1">
    <citation type="submission" date="2019-10" db="EMBL/GenBank/DDBJ databases">
        <title>Whole genome shotgun sequence of Acrocarpospora macrocephala NBRC 16266.</title>
        <authorList>
            <person name="Ichikawa N."/>
            <person name="Kimura A."/>
            <person name="Kitahashi Y."/>
            <person name="Komaki H."/>
            <person name="Oguchi A."/>
        </authorList>
    </citation>
    <scope>NUCLEOTIDE SEQUENCE [LARGE SCALE GENOMIC DNA]</scope>
    <source>
        <strain evidence="3 4">NBRC 16266</strain>
    </source>
</reference>
<feature type="domain" description="PepSY" evidence="2">
    <location>
        <begin position="32"/>
        <end position="89"/>
    </location>
</feature>
<dbReference type="Proteomes" id="UP000331127">
    <property type="component" value="Unassembled WGS sequence"/>
</dbReference>
<keyword evidence="1" id="KW-0732">Signal</keyword>
<evidence type="ECO:0000313" key="4">
    <source>
        <dbReference type="Proteomes" id="UP000331127"/>
    </source>
</evidence>
<feature type="signal peptide" evidence="1">
    <location>
        <begin position="1"/>
        <end position="30"/>
    </location>
</feature>
<dbReference type="EMBL" id="BLAE01000128">
    <property type="protein sequence ID" value="GES16977.1"/>
    <property type="molecule type" value="Genomic_DNA"/>
</dbReference>
<dbReference type="RefSeq" id="WP_155361956.1">
    <property type="nucleotide sequence ID" value="NZ_BAAAHL010000035.1"/>
</dbReference>
<organism evidence="3 4">
    <name type="scientific">Acrocarpospora macrocephala</name>
    <dbReference type="NCBI Taxonomy" id="150177"/>
    <lineage>
        <taxon>Bacteria</taxon>
        <taxon>Bacillati</taxon>
        <taxon>Actinomycetota</taxon>
        <taxon>Actinomycetes</taxon>
        <taxon>Streptosporangiales</taxon>
        <taxon>Streptosporangiaceae</taxon>
        <taxon>Acrocarpospora</taxon>
    </lineage>
</organism>
<gene>
    <name evidence="3" type="ORF">Amac_105750</name>
</gene>
<dbReference type="OrthoDB" id="3637997at2"/>